<dbReference type="PANTHER" id="PTHR31389">
    <property type="entry name" value="LD39211P"/>
    <property type="match status" value="1"/>
</dbReference>
<protein>
    <recommendedName>
        <fullName evidence="2">Glycosyltransferase</fullName>
    </recommendedName>
</protein>
<reference evidence="1" key="1">
    <citation type="submission" date="2024-03" db="EMBL/GenBank/DDBJ databases">
        <title>Eukaryotic viruses encode the ribosomal protein eL40.</title>
        <authorList>
            <person name="Thomy J."/>
            <person name="Schvarcz C.R."/>
            <person name="McBeain K.A."/>
            <person name="Edwards K.F."/>
            <person name="Steward G.F."/>
        </authorList>
    </citation>
    <scope>NUCLEOTIDE SEQUENCE</scope>
    <source>
        <strain evidence="1">FloV-SA2</strain>
    </source>
</reference>
<evidence type="ECO:0000313" key="1">
    <source>
        <dbReference type="EMBL" id="XDO02145.1"/>
    </source>
</evidence>
<proteinExistence type="predicted"/>
<dbReference type="SUPFAM" id="SSF53756">
    <property type="entry name" value="UDP-Glycosyltransferase/glycogen phosphorylase"/>
    <property type="match status" value="1"/>
</dbReference>
<dbReference type="PANTHER" id="PTHR31389:SF4">
    <property type="entry name" value="LD39211P"/>
    <property type="match status" value="1"/>
</dbReference>
<dbReference type="EMBL" id="PP542043">
    <property type="protein sequence ID" value="XDO02145.1"/>
    <property type="molecule type" value="Genomic_DNA"/>
</dbReference>
<accession>A0AB39JBT8</accession>
<gene>
    <name evidence="1" type="ORF">FloV-SA2_00327</name>
</gene>
<name>A0AB39JBT8_9VIRU</name>
<evidence type="ECO:0008006" key="2">
    <source>
        <dbReference type="Google" id="ProtNLM"/>
    </source>
</evidence>
<dbReference type="InterPro" id="IPR035992">
    <property type="entry name" value="Ricin_B-like_lectins"/>
</dbReference>
<sequence length="1288" mass="152731">MTNVISFSLYGCKATYILGMKENILLGKKFFPEWEIRIHYNDTVPEKYIKEYNEMGASCILCKNVGLNKMNWEGMFWRWLPLDDQNVECWISRDADSRLSEREANIVKEWAQSGKTLHCIRDHRCHYNPIMGGLFGINNKSFHSKYKFEKVNNIISNTYKYYKERPYNVDQIYLNDKLWNLLKDDVMAHISNSGRRLFDSDIEIPSVPLFIGKQYRLNDDLVLEKANIQSVKIEKKSIFKIKSKYAERYFDAIDNKIKLNTIQQTKSQLWTLDENNRFINLSNNKFLDFDKKRDLILSDNNKNTWKFISGGFILNNQTNMAIDFKGGINDKRKEPWLFKLNHSEAQQWDFVGECNKLLKNVINKNEINYDNIFPITTSIPSEVFVKNIDDVIKNKKVEMYDGIKDRTIGGVKWCKVKKRYICSYEFNKENDYYNAYKEAKWGFTKKKNGWDCLRHYEIIANGCLPLFENLENCPESIMSNFPKKLLIEAKNKKDTLTDNEYNYYLKNIFNYFKDNFTCEKVAENFLNQIHKDKNKNILDIKILMFHGNDCNNYMADLLFIGLRRLLKENIVDERKLVQLYKSFSGNAYGKGFTYTKRLSNELVIDRNNIKDKIKNRFFDYIIYRKCGGDEGELGDCRKKMEYWDIVEENYTSNKIVFLYGGDRMANMNINNHISEHLKYHSHKGLCFVREFTTTEIYRYKNFIKTVLILNHNFHHKNKKGLEMICEYLNYNLIYGTEKDIPDADVIYCPSHPFNANKYPDKRFVFGPHLSIFPDHKLHNIQNKNNSVYLQPSPWARDVWTNWKSIDTESLIPVKSFPFPVEIDLFEPNQEQLKENVFVMFKHRKPEELRFVENYLNNNKVLYKTFRYRGYKQEDYIEYLKTCKYGIWIGRHESQGFALEESLSCNVPLLVWNVTNMRQQHGWNGCPDVYGITIPYWSKTCGEYFYKEDEFEKTYNKFLKNLDSYNPREFILNNLSVKQCAENFDKIFLNKKTNNKEYKLLTCANKDYFNALKQFINNVKSEIVDFDNFIVYDIGLTSDQENELYILQAEYGFYIYKLDFSKYPEHANLNLEKWSGLNNSYAFKPIIIYNVLQKINVPLIYMDCGCGFTMETIDKTLINISKNNFYISISNQKNTIESLELNHPDTLNHFGIKNTDIIACSAGFLGINYENDKSKDVIDKWYKYSLDSNILVPDGSNRNNHRQDQTVLSCLLYNINYDYNSNIKVPFSPWKYKGTSTYYKKYKPFSCLKKETNKCESRIYTNSLEEAIECYKNRKNISKEQLLNEFIVQ</sequence>
<dbReference type="SUPFAM" id="SSF50370">
    <property type="entry name" value="Ricin B-like lectins"/>
    <property type="match status" value="1"/>
</dbReference>
<organism evidence="1">
    <name type="scientific">Florenciella sp. virus SA2</name>
    <dbReference type="NCBI Taxonomy" id="3240092"/>
    <lineage>
        <taxon>Viruses</taxon>
    </lineage>
</organism>
<dbReference type="Gene3D" id="2.80.10.50">
    <property type="match status" value="1"/>
</dbReference>